<dbReference type="EMBL" id="LAQT01000010">
    <property type="protein sequence ID" value="KPC52287.1"/>
    <property type="molecule type" value="Genomic_DNA"/>
</dbReference>
<evidence type="ECO:0000313" key="2">
    <source>
        <dbReference type="EMBL" id="KPC52287.1"/>
    </source>
</evidence>
<protein>
    <submittedName>
        <fullName evidence="2">Uncharacterized protein</fullName>
    </submittedName>
</protein>
<sequence>MRKDEMGQDAKELKQKVQRQYVNGERPLTNAERVRRYKQAKAVRAATDPAHSPPMIQMNIWIRPESREKLRAVARHHSMSMGKLVEALAETLFEEMVLERITTGPLSE</sequence>
<keyword evidence="3" id="KW-1185">Reference proteome</keyword>
<feature type="region of interest" description="Disordered" evidence="1">
    <location>
        <begin position="1"/>
        <end position="53"/>
    </location>
</feature>
<dbReference type="RefSeq" id="WP_152969214.1">
    <property type="nucleotide sequence ID" value="NZ_LAQT01000010.1"/>
</dbReference>
<organism evidence="2 3">
    <name type="scientific">Amantichitinum ursilacus</name>
    <dbReference type="NCBI Taxonomy" id="857265"/>
    <lineage>
        <taxon>Bacteria</taxon>
        <taxon>Pseudomonadati</taxon>
        <taxon>Pseudomonadota</taxon>
        <taxon>Betaproteobacteria</taxon>
        <taxon>Neisseriales</taxon>
        <taxon>Chitinibacteraceae</taxon>
        <taxon>Amantichitinum</taxon>
    </lineage>
</organism>
<dbReference type="STRING" id="857265.WG78_14550"/>
<proteinExistence type="predicted"/>
<name>A0A0N1JS76_9NEIS</name>
<accession>A0A0N1JS76</accession>
<gene>
    <name evidence="2" type="ORF">WG78_14550</name>
</gene>
<feature type="compositionally biased region" description="Basic and acidic residues" evidence="1">
    <location>
        <begin position="1"/>
        <end position="15"/>
    </location>
</feature>
<comment type="caution">
    <text evidence="2">The sequence shown here is derived from an EMBL/GenBank/DDBJ whole genome shotgun (WGS) entry which is preliminary data.</text>
</comment>
<dbReference type="AlphaFoldDB" id="A0A0N1JS76"/>
<evidence type="ECO:0000313" key="3">
    <source>
        <dbReference type="Proteomes" id="UP000037939"/>
    </source>
</evidence>
<dbReference type="Proteomes" id="UP000037939">
    <property type="component" value="Unassembled WGS sequence"/>
</dbReference>
<evidence type="ECO:0000256" key="1">
    <source>
        <dbReference type="SAM" id="MobiDB-lite"/>
    </source>
</evidence>
<reference evidence="2 3" key="1">
    <citation type="submission" date="2015-07" db="EMBL/GenBank/DDBJ databases">
        <title>Draft genome sequence of the Amantichitinum ursilacus IGB-41, a new chitin-degrading bacterium.</title>
        <authorList>
            <person name="Kirstahler P."/>
            <person name="Guenther M."/>
            <person name="Grumaz C."/>
            <person name="Rupp S."/>
            <person name="Zibek S."/>
            <person name="Sohn K."/>
        </authorList>
    </citation>
    <scope>NUCLEOTIDE SEQUENCE [LARGE SCALE GENOMIC DNA]</scope>
    <source>
        <strain evidence="2 3">IGB-41</strain>
    </source>
</reference>